<accession>E6PCL5</accession>
<gene>
    <name evidence="2" type="ORF">CARN1_2086</name>
</gene>
<protein>
    <submittedName>
        <fullName evidence="2">Uncharacterized protein</fullName>
    </submittedName>
</protein>
<dbReference type="EMBL" id="CABL01000001">
    <property type="protein sequence ID" value="CBH74199.1"/>
    <property type="molecule type" value="Genomic_DNA"/>
</dbReference>
<sequence length="291" mass="31594">MALLSCFLRYGVLNSLHLSSAIGGATIMSDPFEEVDEAKKNFVPTLSPVTFERFVETHRRTLPGRIDRSVMPNMSGGDQTKIINALHFLKLTHQRTDVPTTLFERMRDAKDDENSLKAVWGDVLRGAYPMAFIEPFDLLKATQGQLNENFTQAFGISGDSVRKATAFFISLARTAGLPLSGYFRQTRKRSGTKAGAERKAGAARNTRRGQAQGESGSHRDTANGYGTVAALWRLSNGGTVKLVVTGDAFSLSKDERDALFAVADMLKSYDATSTNPAFSEAGLVLDGAAES</sequence>
<dbReference type="AlphaFoldDB" id="E6PCL5"/>
<organism evidence="2">
    <name type="scientific">mine drainage metagenome</name>
    <dbReference type="NCBI Taxonomy" id="410659"/>
    <lineage>
        <taxon>unclassified sequences</taxon>
        <taxon>metagenomes</taxon>
        <taxon>ecological metagenomes</taxon>
    </lineage>
</organism>
<reference evidence="2" key="1">
    <citation type="submission" date="2009-10" db="EMBL/GenBank/DDBJ databases">
        <title>Diversity of trophic interactions inside an arsenic-rich microbial ecosystem.</title>
        <authorList>
            <person name="Bertin P.N."/>
            <person name="Heinrich-Salmeron A."/>
            <person name="Pelletier E."/>
            <person name="Goulhen-Chollet F."/>
            <person name="Arsene-Ploetze F."/>
            <person name="Gallien S."/>
            <person name="Calteau A."/>
            <person name="Vallenet D."/>
            <person name="Casiot C."/>
            <person name="Chane-Woon-Ming B."/>
            <person name="Giloteaux L."/>
            <person name="Barakat M."/>
            <person name="Bonnefoy V."/>
            <person name="Bruneel O."/>
            <person name="Chandler M."/>
            <person name="Cleiss J."/>
            <person name="Duran R."/>
            <person name="Elbaz-Poulichet F."/>
            <person name="Fonknechten N."/>
            <person name="Lauga B."/>
            <person name="Mornico D."/>
            <person name="Ortet P."/>
            <person name="Schaeffer C."/>
            <person name="Siguier P."/>
            <person name="Alexander Thil Smith A."/>
            <person name="Van Dorsselaer A."/>
            <person name="Weissenbach J."/>
            <person name="Medigue C."/>
            <person name="Le Paslier D."/>
        </authorList>
    </citation>
    <scope>NUCLEOTIDE SEQUENCE</scope>
</reference>
<comment type="caution">
    <text evidence="2">The sequence shown here is derived from an EMBL/GenBank/DDBJ whole genome shotgun (WGS) entry which is preliminary data.</text>
</comment>
<feature type="region of interest" description="Disordered" evidence="1">
    <location>
        <begin position="187"/>
        <end position="222"/>
    </location>
</feature>
<proteinExistence type="predicted"/>
<evidence type="ECO:0000313" key="2">
    <source>
        <dbReference type="EMBL" id="CBH74199.1"/>
    </source>
</evidence>
<evidence type="ECO:0000256" key="1">
    <source>
        <dbReference type="SAM" id="MobiDB-lite"/>
    </source>
</evidence>
<name>E6PCL5_9ZZZZ</name>